<evidence type="ECO:0000256" key="3">
    <source>
        <dbReference type="ARBA" id="ARBA00022475"/>
    </source>
</evidence>
<evidence type="ECO:0000256" key="1">
    <source>
        <dbReference type="ARBA" id="ARBA00004651"/>
    </source>
</evidence>
<evidence type="ECO:0000256" key="2">
    <source>
        <dbReference type="ARBA" id="ARBA00022448"/>
    </source>
</evidence>
<evidence type="ECO:0000259" key="8">
    <source>
        <dbReference type="PROSITE" id="PS50928"/>
    </source>
</evidence>
<dbReference type="PANTHER" id="PTHR32243">
    <property type="entry name" value="MALTOSE TRANSPORT SYSTEM PERMEASE-RELATED"/>
    <property type="match status" value="1"/>
</dbReference>
<keyword evidence="4 7" id="KW-0812">Transmembrane</keyword>
<comment type="subcellular location">
    <subcellularLocation>
        <location evidence="1 7">Cell membrane</location>
        <topology evidence="1 7">Multi-pass membrane protein</topology>
    </subcellularLocation>
</comment>
<dbReference type="InterPro" id="IPR000515">
    <property type="entry name" value="MetI-like"/>
</dbReference>
<evidence type="ECO:0000256" key="6">
    <source>
        <dbReference type="ARBA" id="ARBA00023136"/>
    </source>
</evidence>
<name>A0A2N5HVW5_9BACI</name>
<gene>
    <name evidence="9" type="ORF">CVD27_02145</name>
</gene>
<dbReference type="AlphaFoldDB" id="A0A2N5HVW5"/>
<dbReference type="GO" id="GO:0005886">
    <property type="term" value="C:plasma membrane"/>
    <property type="evidence" value="ECO:0007669"/>
    <property type="project" value="UniProtKB-SubCell"/>
</dbReference>
<sequence>MNSKKRKKIVLFWVMVVLTILVNFPIITMLLNSFRTTSEIMSSKSILPSKITFSNYIHLGSSTNFGAYFKNSLIVALSGTLISIIIAAFAGYAMSRYRSRFISGYSQSLLLLQMFPGILVLIPLFIMFRNVGLVNTYWSVILLYITGNLPFAIWMYKGFFDSIPKELEEASWIDGCSRLQSFLRITLPLSGPGIAAVGIFSFLFSWNEYLVASTFLRGDDLMTIPVGIQMFMQQFSTDWGSLTAAATLAMMPPFIFSLFVQKHMVHGAVAGSVKG</sequence>
<dbReference type="PROSITE" id="PS50928">
    <property type="entry name" value="ABC_TM1"/>
    <property type="match status" value="1"/>
</dbReference>
<feature type="transmembrane region" description="Helical" evidence="7">
    <location>
        <begin position="137"/>
        <end position="156"/>
    </location>
</feature>
<organism evidence="9 10">
    <name type="scientific">Neobacillus cucumis</name>
    <dbReference type="NCBI Taxonomy" id="1740721"/>
    <lineage>
        <taxon>Bacteria</taxon>
        <taxon>Bacillati</taxon>
        <taxon>Bacillota</taxon>
        <taxon>Bacilli</taxon>
        <taxon>Bacillales</taxon>
        <taxon>Bacillaceae</taxon>
        <taxon>Neobacillus</taxon>
    </lineage>
</organism>
<keyword evidence="3" id="KW-1003">Cell membrane</keyword>
<keyword evidence="2 7" id="KW-0813">Transport</keyword>
<reference evidence="9 10" key="1">
    <citation type="submission" date="2017-11" db="EMBL/GenBank/DDBJ databases">
        <title>Comparitive Functional Genomics of Dry Heat Resistant strains isolated from the Viking Spacecraft.</title>
        <authorList>
            <person name="Seuylemezian A."/>
            <person name="Cooper K."/>
            <person name="Vaishampayan P."/>
        </authorList>
    </citation>
    <scope>NUCLEOTIDE SEQUENCE [LARGE SCALE GENOMIC DNA]</scope>
    <source>
        <strain evidence="9 10">V32-6</strain>
    </source>
</reference>
<keyword evidence="6 7" id="KW-0472">Membrane</keyword>
<comment type="caution">
    <text evidence="9">The sequence shown here is derived from an EMBL/GenBank/DDBJ whole genome shotgun (WGS) entry which is preliminary data.</text>
</comment>
<dbReference type="OrthoDB" id="9810086at2"/>
<dbReference type="InterPro" id="IPR035906">
    <property type="entry name" value="MetI-like_sf"/>
</dbReference>
<dbReference type="Pfam" id="PF00528">
    <property type="entry name" value="BPD_transp_1"/>
    <property type="match status" value="1"/>
</dbReference>
<protein>
    <submittedName>
        <fullName evidence="9">Carbohydrate ABC transporter permease</fullName>
    </submittedName>
</protein>
<evidence type="ECO:0000313" key="9">
    <source>
        <dbReference type="EMBL" id="PLS09659.1"/>
    </source>
</evidence>
<evidence type="ECO:0000256" key="7">
    <source>
        <dbReference type="RuleBase" id="RU363032"/>
    </source>
</evidence>
<accession>A0A2N5HVW5</accession>
<feature type="transmembrane region" description="Helical" evidence="7">
    <location>
        <begin position="9"/>
        <end position="31"/>
    </location>
</feature>
<dbReference type="InterPro" id="IPR050901">
    <property type="entry name" value="BP-dep_ABC_trans_perm"/>
</dbReference>
<keyword evidence="10" id="KW-1185">Reference proteome</keyword>
<dbReference type="SUPFAM" id="SSF161098">
    <property type="entry name" value="MetI-like"/>
    <property type="match status" value="1"/>
</dbReference>
<comment type="similarity">
    <text evidence="7">Belongs to the binding-protein-dependent transport system permease family.</text>
</comment>
<dbReference type="CDD" id="cd06261">
    <property type="entry name" value="TM_PBP2"/>
    <property type="match status" value="1"/>
</dbReference>
<dbReference type="Gene3D" id="1.10.3720.10">
    <property type="entry name" value="MetI-like"/>
    <property type="match status" value="1"/>
</dbReference>
<feature type="domain" description="ABC transmembrane type-1" evidence="8">
    <location>
        <begin position="69"/>
        <end position="260"/>
    </location>
</feature>
<evidence type="ECO:0000313" key="10">
    <source>
        <dbReference type="Proteomes" id="UP000234950"/>
    </source>
</evidence>
<evidence type="ECO:0000256" key="4">
    <source>
        <dbReference type="ARBA" id="ARBA00022692"/>
    </source>
</evidence>
<feature type="transmembrane region" description="Helical" evidence="7">
    <location>
        <begin position="187"/>
        <end position="206"/>
    </location>
</feature>
<feature type="transmembrane region" description="Helical" evidence="7">
    <location>
        <begin position="239"/>
        <end position="260"/>
    </location>
</feature>
<keyword evidence="5 7" id="KW-1133">Transmembrane helix</keyword>
<evidence type="ECO:0000256" key="5">
    <source>
        <dbReference type="ARBA" id="ARBA00022989"/>
    </source>
</evidence>
<feature type="transmembrane region" description="Helical" evidence="7">
    <location>
        <begin position="73"/>
        <end position="97"/>
    </location>
</feature>
<dbReference type="GO" id="GO:0055085">
    <property type="term" value="P:transmembrane transport"/>
    <property type="evidence" value="ECO:0007669"/>
    <property type="project" value="InterPro"/>
</dbReference>
<dbReference type="PANTHER" id="PTHR32243:SF18">
    <property type="entry name" value="INNER MEMBRANE ABC TRANSPORTER PERMEASE PROTEIN YCJP"/>
    <property type="match status" value="1"/>
</dbReference>
<feature type="transmembrane region" description="Helical" evidence="7">
    <location>
        <begin position="109"/>
        <end position="131"/>
    </location>
</feature>
<dbReference type="EMBL" id="PGVE01000012">
    <property type="protein sequence ID" value="PLS09659.1"/>
    <property type="molecule type" value="Genomic_DNA"/>
</dbReference>
<dbReference type="RefSeq" id="WP_101646241.1">
    <property type="nucleotide sequence ID" value="NZ_PGVE01000012.1"/>
</dbReference>
<proteinExistence type="inferred from homology"/>
<dbReference type="Proteomes" id="UP000234950">
    <property type="component" value="Unassembled WGS sequence"/>
</dbReference>